<comment type="caution">
    <text evidence="2">The sequence shown here is derived from an EMBL/GenBank/DDBJ whole genome shotgun (WGS) entry which is preliminary data.</text>
</comment>
<dbReference type="SUPFAM" id="SSF56219">
    <property type="entry name" value="DNase I-like"/>
    <property type="match status" value="1"/>
</dbReference>
<dbReference type="Pfam" id="PF14529">
    <property type="entry name" value="Exo_endo_phos_2"/>
    <property type="match status" value="1"/>
</dbReference>
<keyword evidence="3" id="KW-1185">Reference proteome</keyword>
<name>A0ABQ9H3G0_9NEOP</name>
<dbReference type="EMBL" id="JARBHB010000007">
    <property type="protein sequence ID" value="KAJ8878835.1"/>
    <property type="molecule type" value="Genomic_DNA"/>
</dbReference>
<reference evidence="2 3" key="1">
    <citation type="submission" date="2023-02" db="EMBL/GenBank/DDBJ databases">
        <title>LHISI_Scaffold_Assembly.</title>
        <authorList>
            <person name="Stuart O.P."/>
            <person name="Cleave R."/>
            <person name="Magrath M.J.L."/>
            <person name="Mikheyev A.S."/>
        </authorList>
    </citation>
    <scope>NUCLEOTIDE SEQUENCE [LARGE SCALE GENOMIC DNA]</scope>
    <source>
        <strain evidence="2">Daus_M_001</strain>
        <tissue evidence="2">Leg muscle</tissue>
    </source>
</reference>
<dbReference type="InterPro" id="IPR005135">
    <property type="entry name" value="Endo/exonuclease/phosphatase"/>
</dbReference>
<proteinExistence type="predicted"/>
<dbReference type="Proteomes" id="UP001159363">
    <property type="component" value="Chromosome 6"/>
</dbReference>
<accession>A0ABQ9H3G0</accession>
<organism evidence="2 3">
    <name type="scientific">Dryococelus australis</name>
    <dbReference type="NCBI Taxonomy" id="614101"/>
    <lineage>
        <taxon>Eukaryota</taxon>
        <taxon>Metazoa</taxon>
        <taxon>Ecdysozoa</taxon>
        <taxon>Arthropoda</taxon>
        <taxon>Hexapoda</taxon>
        <taxon>Insecta</taxon>
        <taxon>Pterygota</taxon>
        <taxon>Neoptera</taxon>
        <taxon>Polyneoptera</taxon>
        <taxon>Phasmatodea</taxon>
        <taxon>Verophasmatodea</taxon>
        <taxon>Anareolatae</taxon>
        <taxon>Phasmatidae</taxon>
        <taxon>Eurycanthinae</taxon>
        <taxon>Dryococelus</taxon>
    </lineage>
</organism>
<feature type="domain" description="Endonuclease/exonuclease/phosphatase" evidence="1">
    <location>
        <begin position="12"/>
        <end position="91"/>
    </location>
</feature>
<protein>
    <recommendedName>
        <fullName evidence="1">Endonuclease/exonuclease/phosphatase domain-containing protein</fullName>
    </recommendedName>
</protein>
<dbReference type="Gene3D" id="3.60.10.10">
    <property type="entry name" value="Endonuclease/exonuclease/phosphatase"/>
    <property type="match status" value="1"/>
</dbReference>
<evidence type="ECO:0000259" key="1">
    <source>
        <dbReference type="Pfam" id="PF14529"/>
    </source>
</evidence>
<sequence>MTPGGMDRILDNLHDTELVISVTDKKGTEVEQFITARDLRVCNCHEQMATYVSPSQDTESFIGVTVATSWVFRKIHEWVVAEESLSDHRLILYEFDNILLAGNKILESIKDPLEKRVEIERVIVEACDQALKKREQLPEERQCLAEDDCRERNKYFASVRRRKLDYWRKMIEEHGNEDT</sequence>
<evidence type="ECO:0000313" key="2">
    <source>
        <dbReference type="EMBL" id="KAJ8878835.1"/>
    </source>
</evidence>
<evidence type="ECO:0000313" key="3">
    <source>
        <dbReference type="Proteomes" id="UP001159363"/>
    </source>
</evidence>
<dbReference type="InterPro" id="IPR036691">
    <property type="entry name" value="Endo/exonu/phosph_ase_sf"/>
</dbReference>
<gene>
    <name evidence="2" type="ORF">PR048_019424</name>
</gene>